<evidence type="ECO:0000313" key="7">
    <source>
        <dbReference type="Proteomes" id="UP000261931"/>
    </source>
</evidence>
<keyword evidence="4" id="KW-0560">Oxidoreductase</keyword>
<dbReference type="InterPro" id="IPR036188">
    <property type="entry name" value="FAD/NAD-bd_sf"/>
</dbReference>
<protein>
    <submittedName>
        <fullName evidence="6">FAD-dependent oxidoreductase</fullName>
    </submittedName>
</protein>
<accession>A0A372EG35</accession>
<proteinExistence type="predicted"/>
<evidence type="ECO:0000259" key="5">
    <source>
        <dbReference type="Pfam" id="PF00890"/>
    </source>
</evidence>
<dbReference type="GO" id="GO:0016491">
    <property type="term" value="F:oxidoreductase activity"/>
    <property type="evidence" value="ECO:0007669"/>
    <property type="project" value="UniProtKB-KW"/>
</dbReference>
<dbReference type="EMBL" id="QVLS01000011">
    <property type="protein sequence ID" value="RFP77370.1"/>
    <property type="molecule type" value="Genomic_DNA"/>
</dbReference>
<dbReference type="PANTHER" id="PTHR43400">
    <property type="entry name" value="FUMARATE REDUCTASE"/>
    <property type="match status" value="1"/>
</dbReference>
<keyword evidence="2" id="KW-0285">Flavoprotein</keyword>
<feature type="domain" description="FAD-dependent oxidoreductase 2 FAD-binding" evidence="5">
    <location>
        <begin position="294"/>
        <end position="449"/>
    </location>
</feature>
<dbReference type="InterPro" id="IPR027477">
    <property type="entry name" value="Succ_DH/fumarate_Rdtase_cat_sf"/>
</dbReference>
<dbReference type="Gene3D" id="3.90.700.10">
    <property type="entry name" value="Succinate dehydrogenase/fumarate reductase flavoprotein, catalytic domain"/>
    <property type="match status" value="1"/>
</dbReference>
<dbReference type="SUPFAM" id="SSF51905">
    <property type="entry name" value="FAD/NAD(P)-binding domain"/>
    <property type="match status" value="1"/>
</dbReference>
<dbReference type="Pfam" id="PF00890">
    <property type="entry name" value="FAD_binding_2"/>
    <property type="match status" value="2"/>
</dbReference>
<dbReference type="PANTHER" id="PTHR43400:SF7">
    <property type="entry name" value="FAD-DEPENDENT OXIDOREDUCTASE 2 FAD BINDING DOMAIN-CONTAINING PROTEIN"/>
    <property type="match status" value="1"/>
</dbReference>
<keyword evidence="7" id="KW-1185">Reference proteome</keyword>
<dbReference type="Proteomes" id="UP000261931">
    <property type="component" value="Unassembled WGS sequence"/>
</dbReference>
<evidence type="ECO:0000256" key="2">
    <source>
        <dbReference type="ARBA" id="ARBA00022630"/>
    </source>
</evidence>
<dbReference type="Gene3D" id="3.50.50.60">
    <property type="entry name" value="FAD/NAD(P)-binding domain"/>
    <property type="match status" value="1"/>
</dbReference>
<comment type="caution">
    <text evidence="6">The sequence shown here is derived from an EMBL/GenBank/DDBJ whole genome shotgun (WGS) entry which is preliminary data.</text>
</comment>
<feature type="domain" description="FAD-dependent oxidoreductase 2 FAD-binding" evidence="5">
    <location>
        <begin position="3"/>
        <end position="233"/>
    </location>
</feature>
<dbReference type="InterPro" id="IPR003953">
    <property type="entry name" value="FAD-dep_OxRdtase_2_FAD-bd"/>
</dbReference>
<dbReference type="InterPro" id="IPR050315">
    <property type="entry name" value="FAD-oxidoreductase_2"/>
</dbReference>
<dbReference type="SUPFAM" id="SSF56425">
    <property type="entry name" value="Succinate dehydrogenase/fumarate reductase flavoprotein, catalytic domain"/>
    <property type="match status" value="1"/>
</dbReference>
<dbReference type="RefSeq" id="WP_116960219.1">
    <property type="nucleotide sequence ID" value="NZ_QVLS01000011.1"/>
</dbReference>
<evidence type="ECO:0000256" key="4">
    <source>
        <dbReference type="ARBA" id="ARBA00023002"/>
    </source>
</evidence>
<evidence type="ECO:0000313" key="6">
    <source>
        <dbReference type="EMBL" id="RFP77370.1"/>
    </source>
</evidence>
<gene>
    <name evidence="6" type="ORF">DY262_16570</name>
</gene>
<organism evidence="6 7">
    <name type="scientific">Hydrogenophaga borbori</name>
    <dbReference type="NCBI Taxonomy" id="2294117"/>
    <lineage>
        <taxon>Bacteria</taxon>
        <taxon>Pseudomonadati</taxon>
        <taxon>Pseudomonadota</taxon>
        <taxon>Betaproteobacteria</taxon>
        <taxon>Burkholderiales</taxon>
        <taxon>Comamonadaceae</taxon>
        <taxon>Hydrogenophaga</taxon>
    </lineage>
</organism>
<keyword evidence="3" id="KW-0274">FAD</keyword>
<evidence type="ECO:0000256" key="3">
    <source>
        <dbReference type="ARBA" id="ARBA00022827"/>
    </source>
</evidence>
<reference evidence="6 7" key="1">
    <citation type="submission" date="2018-08" db="EMBL/GenBank/DDBJ databases">
        <title>Hydrogenophaga sp. LA-38 isolated from sludge.</title>
        <authorList>
            <person name="Im W.-T."/>
        </authorList>
    </citation>
    <scope>NUCLEOTIDE SEQUENCE [LARGE SCALE GENOMIC DNA]</scope>
    <source>
        <strain evidence="6 7">LA-38</strain>
    </source>
</reference>
<evidence type="ECO:0000256" key="1">
    <source>
        <dbReference type="ARBA" id="ARBA00001974"/>
    </source>
</evidence>
<comment type="cofactor">
    <cofactor evidence="1">
        <name>FAD</name>
        <dbReference type="ChEBI" id="CHEBI:57692"/>
    </cofactor>
</comment>
<dbReference type="AlphaFoldDB" id="A0A372EG35"/>
<sequence>MHDVIVVGGGGAALAAAIEARERGARVLLLEKNQRLGGSTAWSIGSVTSTGTPHQRRRGIVDSPADHWADMPGFAGDLDARDNPELRRVLCDHIPETFQWLLDSGVRFMGPMPEPPHRQPRMHNVLPNSRSFIYHLERRARRAGVEIRCGVRIVSLLKKEERVVGVEAQGPNGHLRFEARGGVVLAAGDFTNDPDYKRRFMGEQESRVEGVNPTATGDGQRLAESLGARIVNGGLALGPEIRFIAPATETFVRRLPPWRWLASLMGWSLAHLPAALLRPLMMKFLTTALAPSMALFEAGAALVNRRGERFGDELDRSAWRLADQPDKQGYIVLDRALAQRFGAWPNFISTAPGIAYAYIDDYRRNRPDVFTEAPSVAALAARLGLDANALARSVAERSLGDGPYVALGPVRPVFVHSEGGLMVDTRHRVLDADDRPIEGLYAAGATGQGGLLLKGHGHHLAWAFVSGRRAGAQAAARGG</sequence>
<name>A0A372EG35_9BURK</name>